<comment type="caution">
    <text evidence="1">The sequence shown here is derived from an EMBL/GenBank/DDBJ whole genome shotgun (WGS) entry which is preliminary data.</text>
</comment>
<organism evidence="1 2">
    <name type="scientific">Artemisia annua</name>
    <name type="common">Sweet wormwood</name>
    <dbReference type="NCBI Taxonomy" id="35608"/>
    <lineage>
        <taxon>Eukaryota</taxon>
        <taxon>Viridiplantae</taxon>
        <taxon>Streptophyta</taxon>
        <taxon>Embryophyta</taxon>
        <taxon>Tracheophyta</taxon>
        <taxon>Spermatophyta</taxon>
        <taxon>Magnoliopsida</taxon>
        <taxon>eudicotyledons</taxon>
        <taxon>Gunneridae</taxon>
        <taxon>Pentapetalae</taxon>
        <taxon>asterids</taxon>
        <taxon>campanulids</taxon>
        <taxon>Asterales</taxon>
        <taxon>Asteraceae</taxon>
        <taxon>Asteroideae</taxon>
        <taxon>Anthemideae</taxon>
        <taxon>Artemisiinae</taxon>
        <taxon>Artemisia</taxon>
    </lineage>
</organism>
<name>A0A2U1LCT6_ARTAN</name>
<protein>
    <submittedName>
        <fullName evidence="1">R3H domain-containing protein 2</fullName>
    </submittedName>
</protein>
<proteinExistence type="predicted"/>
<accession>A0A2U1LCT6</accession>
<reference evidence="1 2" key="1">
    <citation type="journal article" date="2018" name="Mol. Plant">
        <title>The genome of Artemisia annua provides insight into the evolution of Asteraceae family and artemisinin biosynthesis.</title>
        <authorList>
            <person name="Shen Q."/>
            <person name="Zhang L."/>
            <person name="Liao Z."/>
            <person name="Wang S."/>
            <person name="Yan T."/>
            <person name="Shi P."/>
            <person name="Liu M."/>
            <person name="Fu X."/>
            <person name="Pan Q."/>
            <person name="Wang Y."/>
            <person name="Lv Z."/>
            <person name="Lu X."/>
            <person name="Zhang F."/>
            <person name="Jiang W."/>
            <person name="Ma Y."/>
            <person name="Chen M."/>
            <person name="Hao X."/>
            <person name="Li L."/>
            <person name="Tang Y."/>
            <person name="Lv G."/>
            <person name="Zhou Y."/>
            <person name="Sun X."/>
            <person name="Brodelius P.E."/>
            <person name="Rose J.K.C."/>
            <person name="Tang K."/>
        </authorList>
    </citation>
    <scope>NUCLEOTIDE SEQUENCE [LARGE SCALE GENOMIC DNA]</scope>
    <source>
        <strain evidence="2">cv. Huhao1</strain>
        <tissue evidence="1">Leaf</tissue>
    </source>
</reference>
<gene>
    <name evidence="1" type="ORF">CTI12_AA505120</name>
</gene>
<dbReference type="Proteomes" id="UP000245207">
    <property type="component" value="Unassembled WGS sequence"/>
</dbReference>
<dbReference type="EMBL" id="PKPP01010096">
    <property type="protein sequence ID" value="PWA46809.1"/>
    <property type="molecule type" value="Genomic_DNA"/>
</dbReference>
<evidence type="ECO:0000313" key="1">
    <source>
        <dbReference type="EMBL" id="PWA46809.1"/>
    </source>
</evidence>
<dbReference type="STRING" id="35608.A0A2U1LCT6"/>
<sequence length="139" mass="15462">MVVDLAKRSAGLFVIMSHEFRAYPFSRVMQFRQNKYPTVYLADVPTKLSENEKWEHIKVVLKPRPKLSSGGLNGLGKRCNSVRTVKERKEDWGYFSSKASSSAGATSIHKSCYFIGSILNLETGLIGTHRSDGCGRGCS</sequence>
<dbReference type="AlphaFoldDB" id="A0A2U1LCT6"/>
<evidence type="ECO:0000313" key="2">
    <source>
        <dbReference type="Proteomes" id="UP000245207"/>
    </source>
</evidence>
<keyword evidence="2" id="KW-1185">Reference proteome</keyword>
<dbReference type="OrthoDB" id="278430at2759"/>